<keyword evidence="2" id="KW-0813">Transport</keyword>
<keyword evidence="4 6" id="KW-0067">ATP-binding</keyword>
<dbReference type="CDD" id="cd03230">
    <property type="entry name" value="ABC_DR_subfamily_A"/>
    <property type="match status" value="1"/>
</dbReference>
<sequence length="301" mass="34775">MIQLKQVVKRINKDVILDKMSLNIQKGSIYGLLGSNGAGKTTILKLLAGIYKQNEGAVTVEEQPVFENTNLKSRMFFIADYPSFLPHYTTKQMALFYKELYPNWNEALFEKIGNQLEINVNKKIHHFSKGVQRQIAFWLAFATEPEYLILDEPFDGLDPVIRSNVKKLIVQQVAEREMTVIISSHNLSEVEDLCDHISIIHKGKCLIENDIDEIKLDFHKIQVAFQEANTIEQLKKSLSMVHFEQRGSVSMFIVKGEKDDIIKQIDQYKPLLLDILPLTLEEIFIYQMEELDYAIKENLLL</sequence>
<accession>A0A553SM95</accession>
<dbReference type="Proteomes" id="UP000319837">
    <property type="component" value="Unassembled WGS sequence"/>
</dbReference>
<dbReference type="Gene3D" id="3.40.50.300">
    <property type="entry name" value="P-loop containing nucleotide triphosphate hydrolases"/>
    <property type="match status" value="1"/>
</dbReference>
<dbReference type="AlphaFoldDB" id="A0A553SM95"/>
<dbReference type="InterPro" id="IPR027417">
    <property type="entry name" value="P-loop_NTPase"/>
</dbReference>
<proteinExistence type="inferred from homology"/>
<name>A0A553SM95_NIACI</name>
<comment type="caution">
    <text evidence="6">The sequence shown here is derived from an EMBL/GenBank/DDBJ whole genome shotgun (WGS) entry which is preliminary data.</text>
</comment>
<dbReference type="InterPro" id="IPR050763">
    <property type="entry name" value="ABC_transporter_ATP-binding"/>
</dbReference>
<dbReference type="GO" id="GO:0016887">
    <property type="term" value="F:ATP hydrolysis activity"/>
    <property type="evidence" value="ECO:0007669"/>
    <property type="project" value="InterPro"/>
</dbReference>
<dbReference type="EMBL" id="RIBP01000004">
    <property type="protein sequence ID" value="TRZ38115.1"/>
    <property type="molecule type" value="Genomic_DNA"/>
</dbReference>
<evidence type="ECO:0000259" key="5">
    <source>
        <dbReference type="PROSITE" id="PS50893"/>
    </source>
</evidence>
<keyword evidence="3" id="KW-0547">Nucleotide-binding</keyword>
<feature type="domain" description="ABC transporter" evidence="5">
    <location>
        <begin position="2"/>
        <end position="227"/>
    </location>
</feature>
<gene>
    <name evidence="6" type="ORF">CEQ21_22145</name>
</gene>
<evidence type="ECO:0000256" key="3">
    <source>
        <dbReference type="ARBA" id="ARBA00022741"/>
    </source>
</evidence>
<evidence type="ECO:0000313" key="7">
    <source>
        <dbReference type="Proteomes" id="UP000319837"/>
    </source>
</evidence>
<dbReference type="GO" id="GO:0005524">
    <property type="term" value="F:ATP binding"/>
    <property type="evidence" value="ECO:0007669"/>
    <property type="project" value="UniProtKB-KW"/>
</dbReference>
<dbReference type="InterPro" id="IPR003593">
    <property type="entry name" value="AAA+_ATPase"/>
</dbReference>
<dbReference type="SUPFAM" id="SSF52540">
    <property type="entry name" value="P-loop containing nucleoside triphosphate hydrolases"/>
    <property type="match status" value="1"/>
</dbReference>
<protein>
    <submittedName>
        <fullName evidence="6">ABC transporter ATP-binding protein</fullName>
    </submittedName>
</protein>
<evidence type="ECO:0000313" key="6">
    <source>
        <dbReference type="EMBL" id="TRZ38115.1"/>
    </source>
</evidence>
<dbReference type="PANTHER" id="PTHR42711:SF5">
    <property type="entry name" value="ABC TRANSPORTER ATP-BINDING PROTEIN NATA"/>
    <property type="match status" value="1"/>
</dbReference>
<dbReference type="SMART" id="SM00382">
    <property type="entry name" value="AAA"/>
    <property type="match status" value="1"/>
</dbReference>
<evidence type="ECO:0000256" key="4">
    <source>
        <dbReference type="ARBA" id="ARBA00022840"/>
    </source>
</evidence>
<evidence type="ECO:0000256" key="2">
    <source>
        <dbReference type="ARBA" id="ARBA00022448"/>
    </source>
</evidence>
<dbReference type="RefSeq" id="WP_185766385.1">
    <property type="nucleotide sequence ID" value="NZ_RIBP01000004.1"/>
</dbReference>
<dbReference type="InterPro" id="IPR003439">
    <property type="entry name" value="ABC_transporter-like_ATP-bd"/>
</dbReference>
<dbReference type="PANTHER" id="PTHR42711">
    <property type="entry name" value="ABC TRANSPORTER ATP-BINDING PROTEIN"/>
    <property type="match status" value="1"/>
</dbReference>
<dbReference type="Pfam" id="PF00005">
    <property type="entry name" value="ABC_tran"/>
    <property type="match status" value="1"/>
</dbReference>
<evidence type="ECO:0000256" key="1">
    <source>
        <dbReference type="ARBA" id="ARBA00005417"/>
    </source>
</evidence>
<organism evidence="6 7">
    <name type="scientific">Niallia circulans</name>
    <name type="common">Bacillus circulans</name>
    <dbReference type="NCBI Taxonomy" id="1397"/>
    <lineage>
        <taxon>Bacteria</taxon>
        <taxon>Bacillati</taxon>
        <taxon>Bacillota</taxon>
        <taxon>Bacilli</taxon>
        <taxon>Bacillales</taxon>
        <taxon>Bacillaceae</taxon>
        <taxon>Niallia</taxon>
    </lineage>
</organism>
<comment type="similarity">
    <text evidence="1">Belongs to the ABC transporter superfamily.</text>
</comment>
<dbReference type="PROSITE" id="PS50893">
    <property type="entry name" value="ABC_TRANSPORTER_2"/>
    <property type="match status" value="1"/>
</dbReference>
<reference evidence="7" key="1">
    <citation type="submission" date="2018-10" db="EMBL/GenBank/DDBJ databases">
        <title>FDA dAtabase for Regulatory Grade micrObial Sequences (FDA-ARGOS): Supporting development and validation of Infectious Disease Dx tests.</title>
        <authorList>
            <person name="Minogue T."/>
            <person name="Wolcott M."/>
            <person name="Wasieloski L."/>
            <person name="Aguilar W."/>
            <person name="Moore D."/>
            <person name="Tallon L."/>
            <person name="Sadzewicz L."/>
            <person name="Sengamalay N."/>
            <person name="Ott S."/>
            <person name="Godinez A."/>
            <person name="Nagaraj S."/>
            <person name="Vavikolanu K."/>
            <person name="Vyas G."/>
            <person name="Nadendla S."/>
            <person name="George J."/>
            <person name="Sichtig H."/>
        </authorList>
    </citation>
    <scope>NUCLEOTIDE SEQUENCE [LARGE SCALE GENOMIC DNA]</scope>
    <source>
        <strain evidence="7">FDAARGOS_343</strain>
    </source>
</reference>